<dbReference type="Gene3D" id="1.25.40.10">
    <property type="entry name" value="Tetratricopeptide repeat domain"/>
    <property type="match status" value="1"/>
</dbReference>
<dbReference type="AlphaFoldDB" id="A0AAD8XWZ5"/>
<reference evidence="1" key="1">
    <citation type="submission" date="2023-06" db="EMBL/GenBank/DDBJ databases">
        <title>Survivors Of The Sea: Transcriptome response of Skeletonema marinoi to long-term dormancy.</title>
        <authorList>
            <person name="Pinder M.I.M."/>
            <person name="Kourtchenko O."/>
            <person name="Robertson E.K."/>
            <person name="Larsson T."/>
            <person name="Maumus F."/>
            <person name="Osuna-Cruz C.M."/>
            <person name="Vancaester E."/>
            <person name="Stenow R."/>
            <person name="Vandepoele K."/>
            <person name="Ploug H."/>
            <person name="Bruchert V."/>
            <person name="Godhe A."/>
            <person name="Topel M."/>
        </authorList>
    </citation>
    <scope>NUCLEOTIDE SEQUENCE</scope>
    <source>
        <strain evidence="1">R05AC</strain>
    </source>
</reference>
<evidence type="ECO:0000313" key="2">
    <source>
        <dbReference type="Proteomes" id="UP001224775"/>
    </source>
</evidence>
<keyword evidence="2" id="KW-1185">Reference proteome</keyword>
<protein>
    <submittedName>
        <fullName evidence="1">Uncharacterized protein</fullName>
    </submittedName>
</protein>
<comment type="caution">
    <text evidence="1">The sequence shown here is derived from an EMBL/GenBank/DDBJ whole genome shotgun (WGS) entry which is preliminary data.</text>
</comment>
<accession>A0AAD8XWZ5</accession>
<name>A0AAD8XWZ5_9STRA</name>
<proteinExistence type="predicted"/>
<dbReference type="EMBL" id="JATAAI010000034">
    <property type="protein sequence ID" value="KAK1735456.1"/>
    <property type="molecule type" value="Genomic_DNA"/>
</dbReference>
<dbReference type="Proteomes" id="UP001224775">
    <property type="component" value="Unassembled WGS sequence"/>
</dbReference>
<organism evidence="1 2">
    <name type="scientific">Skeletonema marinoi</name>
    <dbReference type="NCBI Taxonomy" id="267567"/>
    <lineage>
        <taxon>Eukaryota</taxon>
        <taxon>Sar</taxon>
        <taxon>Stramenopiles</taxon>
        <taxon>Ochrophyta</taxon>
        <taxon>Bacillariophyta</taxon>
        <taxon>Coscinodiscophyceae</taxon>
        <taxon>Thalassiosirophycidae</taxon>
        <taxon>Thalassiosirales</taxon>
        <taxon>Skeletonemataceae</taxon>
        <taxon>Skeletonema</taxon>
        <taxon>Skeletonema marinoi-dohrnii complex</taxon>
    </lineage>
</organism>
<gene>
    <name evidence="1" type="ORF">QTG54_014070</name>
</gene>
<dbReference type="InterPro" id="IPR011990">
    <property type="entry name" value="TPR-like_helical_dom_sf"/>
</dbReference>
<evidence type="ECO:0000313" key="1">
    <source>
        <dbReference type="EMBL" id="KAK1735456.1"/>
    </source>
</evidence>
<sequence length="112" mass="13169">MMACCSKVICDGCFHANYMREFEERLENRCHSAEKITKTYEECDKQKMKEWRRMIQCYKGNIAVHLVLMKAAELGDAAAHYRLSCMYHNGMASRRWGKGNEVEKDCEKEFTI</sequence>